<organism evidence="1 2">
    <name type="scientific">Centaurea solstitialis</name>
    <name type="common">yellow star-thistle</name>
    <dbReference type="NCBI Taxonomy" id="347529"/>
    <lineage>
        <taxon>Eukaryota</taxon>
        <taxon>Viridiplantae</taxon>
        <taxon>Streptophyta</taxon>
        <taxon>Embryophyta</taxon>
        <taxon>Tracheophyta</taxon>
        <taxon>Spermatophyta</taxon>
        <taxon>Magnoliopsida</taxon>
        <taxon>eudicotyledons</taxon>
        <taxon>Gunneridae</taxon>
        <taxon>Pentapetalae</taxon>
        <taxon>asterids</taxon>
        <taxon>campanulids</taxon>
        <taxon>Asterales</taxon>
        <taxon>Asteraceae</taxon>
        <taxon>Carduoideae</taxon>
        <taxon>Cardueae</taxon>
        <taxon>Centaureinae</taxon>
        <taxon>Centaurea</taxon>
    </lineage>
</organism>
<dbReference type="AlphaFoldDB" id="A0AA38TTS9"/>
<sequence>MDKAYMASTPMISQSVKIRKYLFRLKDDDKEVFGAGSSYLSTIGALLFLSVNQSLLPFTPNILMGEVNSAWEAWETIK</sequence>
<accession>A0AA38TTS9</accession>
<dbReference type="EMBL" id="JARYMX010000001">
    <property type="protein sequence ID" value="KAJ9566699.1"/>
    <property type="molecule type" value="Genomic_DNA"/>
</dbReference>
<evidence type="ECO:0000313" key="2">
    <source>
        <dbReference type="Proteomes" id="UP001172457"/>
    </source>
</evidence>
<gene>
    <name evidence="1" type="ORF">OSB04_002665</name>
</gene>
<name>A0AA38TTS9_9ASTR</name>
<dbReference type="Proteomes" id="UP001172457">
    <property type="component" value="Chromosome 1"/>
</dbReference>
<reference evidence="1" key="1">
    <citation type="submission" date="2023-03" db="EMBL/GenBank/DDBJ databases">
        <title>Chromosome-scale reference genome and RAD-based genetic map of yellow starthistle (Centaurea solstitialis) reveal putative structural variation and QTLs associated with invader traits.</title>
        <authorList>
            <person name="Reatini B."/>
            <person name="Cang F.A."/>
            <person name="Jiang Q."/>
            <person name="Mckibben M.T.W."/>
            <person name="Barker M.S."/>
            <person name="Rieseberg L.H."/>
            <person name="Dlugosch K.M."/>
        </authorList>
    </citation>
    <scope>NUCLEOTIDE SEQUENCE</scope>
    <source>
        <strain evidence="1">CAN-66</strain>
        <tissue evidence="1">Leaf</tissue>
    </source>
</reference>
<comment type="caution">
    <text evidence="1">The sequence shown here is derived from an EMBL/GenBank/DDBJ whole genome shotgun (WGS) entry which is preliminary data.</text>
</comment>
<proteinExistence type="predicted"/>
<keyword evidence="2" id="KW-1185">Reference proteome</keyword>
<protein>
    <submittedName>
        <fullName evidence="1">Uncharacterized protein</fullName>
    </submittedName>
</protein>
<evidence type="ECO:0000313" key="1">
    <source>
        <dbReference type="EMBL" id="KAJ9566699.1"/>
    </source>
</evidence>